<name>A0A926ZKL5_9CYAN</name>
<reference evidence="1" key="2">
    <citation type="submission" date="2020-08" db="EMBL/GenBank/DDBJ databases">
        <authorList>
            <person name="Chen M."/>
            <person name="Teng W."/>
            <person name="Zhao L."/>
            <person name="Hu C."/>
            <person name="Zhou Y."/>
            <person name="Han B."/>
            <person name="Song L."/>
            <person name="Shu W."/>
        </authorList>
    </citation>
    <scope>NUCLEOTIDE SEQUENCE</scope>
    <source>
        <strain evidence="1">FACHB-1375</strain>
    </source>
</reference>
<evidence type="ECO:0000313" key="2">
    <source>
        <dbReference type="Proteomes" id="UP000641646"/>
    </source>
</evidence>
<gene>
    <name evidence="1" type="ORF">H6G03_24180</name>
</gene>
<dbReference type="RefSeq" id="WP_190469908.1">
    <property type="nucleotide sequence ID" value="NZ_JACJPW010000073.1"/>
</dbReference>
<protein>
    <submittedName>
        <fullName evidence="1">Uncharacterized protein</fullName>
    </submittedName>
</protein>
<dbReference type="EMBL" id="JACJPW010000073">
    <property type="protein sequence ID" value="MBD2184131.1"/>
    <property type="molecule type" value="Genomic_DNA"/>
</dbReference>
<comment type="caution">
    <text evidence="1">The sequence shown here is derived from an EMBL/GenBank/DDBJ whole genome shotgun (WGS) entry which is preliminary data.</text>
</comment>
<sequence length="45" mass="4833">MFAISCDLNHYICVLDASAIALFPGSLRAIGCNDVNDKDALLSFN</sequence>
<proteinExistence type="predicted"/>
<dbReference type="AlphaFoldDB" id="A0A926ZKL5"/>
<evidence type="ECO:0000313" key="1">
    <source>
        <dbReference type="EMBL" id="MBD2184131.1"/>
    </source>
</evidence>
<dbReference type="Proteomes" id="UP000641646">
    <property type="component" value="Unassembled WGS sequence"/>
</dbReference>
<reference evidence="1" key="1">
    <citation type="journal article" date="2015" name="ISME J.">
        <title>Draft Genome Sequence of Streptomyces incarnatus NRRL8089, which Produces the Nucleoside Antibiotic Sinefungin.</title>
        <authorList>
            <person name="Oshima K."/>
            <person name="Hattori M."/>
            <person name="Shimizu H."/>
            <person name="Fukuda K."/>
            <person name="Nemoto M."/>
            <person name="Inagaki K."/>
            <person name="Tamura T."/>
        </authorList>
    </citation>
    <scope>NUCLEOTIDE SEQUENCE</scope>
    <source>
        <strain evidence="1">FACHB-1375</strain>
    </source>
</reference>
<keyword evidence="2" id="KW-1185">Reference proteome</keyword>
<accession>A0A926ZKL5</accession>
<organism evidence="1 2">
    <name type="scientific">Aerosakkonema funiforme FACHB-1375</name>
    <dbReference type="NCBI Taxonomy" id="2949571"/>
    <lineage>
        <taxon>Bacteria</taxon>
        <taxon>Bacillati</taxon>
        <taxon>Cyanobacteriota</taxon>
        <taxon>Cyanophyceae</taxon>
        <taxon>Oscillatoriophycideae</taxon>
        <taxon>Aerosakkonematales</taxon>
        <taxon>Aerosakkonemataceae</taxon>
        <taxon>Aerosakkonema</taxon>
    </lineage>
</organism>